<evidence type="ECO:0000313" key="15">
    <source>
        <dbReference type="EMBL" id="HIT38824.1"/>
    </source>
</evidence>
<dbReference type="HAMAP" id="MF_00377">
    <property type="entry name" value="DnaA_bact"/>
    <property type="match status" value="1"/>
</dbReference>
<evidence type="ECO:0000256" key="5">
    <source>
        <dbReference type="ARBA" id="ARBA00022840"/>
    </source>
</evidence>
<comment type="similarity">
    <text evidence="1 8 11">Belongs to the DnaA family.</text>
</comment>
<evidence type="ECO:0000256" key="11">
    <source>
        <dbReference type="RuleBase" id="RU004227"/>
    </source>
</evidence>
<dbReference type="GO" id="GO:0005886">
    <property type="term" value="C:plasma membrane"/>
    <property type="evidence" value="ECO:0007669"/>
    <property type="project" value="TreeGrafter"/>
</dbReference>
<comment type="function">
    <text evidence="8 10">Plays an essential role in the initiation and regulation of chromosomal replication. ATP-DnaA binds to the origin of replication (oriC) to initiate formation of the DNA replication initiation complex once per cell cycle. Binds the DnaA box (a 9 base pair repeat at the origin) and separates the double-stranded (ds)DNA. Forms a right-handed helical filament on oriC DNA; dsDNA binds to the exterior of the filament while single-stranded (ss)DNA is stabiized in the filament's interior. The ATP-DnaA-oriC complex binds and stabilizes one strand of the AT-rich DNA unwinding element (DUE), permitting loading of DNA polymerase. After initiation quickly degrades to an ADP-DnaA complex that is not apt for DNA replication. Binds acidic phospholipids.</text>
</comment>
<comment type="subcellular location">
    <subcellularLocation>
        <location evidence="8">Cytoplasm</location>
    </subcellularLocation>
</comment>
<dbReference type="SMART" id="SM00760">
    <property type="entry name" value="Bac_DnaA_C"/>
    <property type="match status" value="1"/>
</dbReference>
<evidence type="ECO:0000256" key="1">
    <source>
        <dbReference type="ARBA" id="ARBA00006583"/>
    </source>
</evidence>
<comment type="caution">
    <text evidence="8">Lacks conserved residue(s) required for the propagation of feature annotation.</text>
</comment>
<evidence type="ECO:0000256" key="7">
    <source>
        <dbReference type="ARBA" id="ARBA00023125"/>
    </source>
</evidence>
<comment type="caution">
    <text evidence="15">The sequence shown here is derived from an EMBL/GenBank/DDBJ whole genome shotgun (WGS) entry which is preliminary data.</text>
</comment>
<proteinExistence type="inferred from homology"/>
<reference evidence="15" key="1">
    <citation type="submission" date="2020-10" db="EMBL/GenBank/DDBJ databases">
        <authorList>
            <person name="Gilroy R."/>
        </authorList>
    </citation>
    <scope>NUCLEOTIDE SEQUENCE</scope>
    <source>
        <strain evidence="15">21143</strain>
    </source>
</reference>
<keyword evidence="2 8" id="KW-0963">Cytoplasm</keyword>
<dbReference type="SMART" id="SM00382">
    <property type="entry name" value="AAA"/>
    <property type="match status" value="1"/>
</dbReference>
<feature type="domain" description="Chromosomal replication initiator DnaA C-terminal" evidence="14">
    <location>
        <begin position="373"/>
        <end position="442"/>
    </location>
</feature>
<feature type="region of interest" description="Disordered" evidence="12">
    <location>
        <begin position="91"/>
        <end position="110"/>
    </location>
</feature>
<evidence type="ECO:0000256" key="10">
    <source>
        <dbReference type="RuleBase" id="RU000577"/>
    </source>
</evidence>
<evidence type="ECO:0000256" key="3">
    <source>
        <dbReference type="ARBA" id="ARBA00022705"/>
    </source>
</evidence>
<evidence type="ECO:0000256" key="12">
    <source>
        <dbReference type="SAM" id="MobiDB-lite"/>
    </source>
</evidence>
<dbReference type="GO" id="GO:0003688">
    <property type="term" value="F:DNA replication origin binding"/>
    <property type="evidence" value="ECO:0007669"/>
    <property type="project" value="UniProtKB-UniRule"/>
</dbReference>
<keyword evidence="3 8" id="KW-0235">DNA replication</keyword>
<dbReference type="Gene3D" id="1.10.8.60">
    <property type="match status" value="1"/>
</dbReference>
<dbReference type="InterPro" id="IPR013317">
    <property type="entry name" value="DnaA_dom"/>
</dbReference>
<dbReference type="Pfam" id="PF00308">
    <property type="entry name" value="Bac_DnaA"/>
    <property type="match status" value="1"/>
</dbReference>
<comment type="subunit">
    <text evidence="8">Oligomerizes as a right-handed, spiral filament on DNA at oriC.</text>
</comment>
<dbReference type="InterPro" id="IPR013159">
    <property type="entry name" value="DnaA_C"/>
</dbReference>
<dbReference type="InterPro" id="IPR018312">
    <property type="entry name" value="Chromosome_initiator_DnaA_CS"/>
</dbReference>
<keyword evidence="4 8" id="KW-0547">Nucleotide-binding</keyword>
<gene>
    <name evidence="8 15" type="primary">dnaA</name>
    <name evidence="15" type="ORF">IAD06_02115</name>
</gene>
<dbReference type="InterPro" id="IPR024633">
    <property type="entry name" value="DnaA_N_dom"/>
</dbReference>
<feature type="binding site" evidence="8">
    <location>
        <position position="175"/>
    </location>
    <ligand>
        <name>ATP</name>
        <dbReference type="ChEBI" id="CHEBI:30616"/>
    </ligand>
</feature>
<sequence>MSIDYVSLWDRCLSIIRDNVSEEHYKTWFEPMRAVRYSDNELTVQVPTQFFYEYLEEHFADILQRTLLRVFGSGIQLMYSISVVKEPKETIDLPGGGTGSPKSSKGVTEPTEIADPFKQPVYKELDSQLNPYYSFDNYFSGSSNVLARSAGETVAQNPGKTAFNPLFLYGESGVGKTHLVQAIGAKAKAVNPKARVLYLSSHLFQVQYTNAVRSNSVNDFINFYQSIDVLLIDDIQDLVGKTATQNTFFHIFNHLHQTGKQLVLTSDRPPVSLEGMEERLLTRFKWGLSAEVERPDYDLRKNILLNKLKKDGIVIAPDVVDFIARNVSNSIRELEGIIVSLMARSIILKKEISVEMAECVLASSIQLKKKQITIELIQQKVCDYYNMDVKLLQSKTRKREIALARQISMYLAKKYTEYPLSHIGSRLGGKDHATVHYACKMISQQVEIDKSLRAQVDEIEQSLKS</sequence>
<dbReference type="PANTHER" id="PTHR30050:SF2">
    <property type="entry name" value="CHROMOSOMAL REPLICATION INITIATOR PROTEIN DNAA"/>
    <property type="match status" value="1"/>
</dbReference>
<dbReference type="GO" id="GO:0005524">
    <property type="term" value="F:ATP binding"/>
    <property type="evidence" value="ECO:0007669"/>
    <property type="project" value="UniProtKB-UniRule"/>
</dbReference>
<evidence type="ECO:0000256" key="4">
    <source>
        <dbReference type="ARBA" id="ARBA00022741"/>
    </source>
</evidence>
<dbReference type="FunFam" id="3.40.50.300:FF:000668">
    <property type="entry name" value="Chromosomal replication initiator protein DnaA"/>
    <property type="match status" value="1"/>
</dbReference>
<feature type="domain" description="AAA+ ATPase" evidence="13">
    <location>
        <begin position="162"/>
        <end position="292"/>
    </location>
</feature>
<feature type="binding site" evidence="8">
    <location>
        <position position="173"/>
    </location>
    <ligand>
        <name>ATP</name>
        <dbReference type="ChEBI" id="CHEBI:30616"/>
    </ligand>
</feature>
<protein>
    <recommendedName>
        <fullName evidence="8 9">Chromosomal replication initiator protein DnaA</fullName>
    </recommendedName>
</protein>
<keyword evidence="5 8" id="KW-0067">ATP-binding</keyword>
<dbReference type="NCBIfam" id="TIGR00362">
    <property type="entry name" value="DnaA"/>
    <property type="match status" value="1"/>
</dbReference>
<dbReference type="Pfam" id="PF11638">
    <property type="entry name" value="DnaA_N"/>
    <property type="match status" value="1"/>
</dbReference>
<dbReference type="CDD" id="cd00009">
    <property type="entry name" value="AAA"/>
    <property type="match status" value="1"/>
</dbReference>
<feature type="binding site" evidence="8">
    <location>
        <position position="177"/>
    </location>
    <ligand>
        <name>ATP</name>
        <dbReference type="ChEBI" id="CHEBI:30616"/>
    </ligand>
</feature>
<keyword evidence="7 8" id="KW-0238">DNA-binding</keyword>
<dbReference type="Pfam" id="PF08299">
    <property type="entry name" value="Bac_DnaA_C"/>
    <property type="match status" value="1"/>
</dbReference>
<dbReference type="GO" id="GO:0006275">
    <property type="term" value="P:regulation of DNA replication"/>
    <property type="evidence" value="ECO:0007669"/>
    <property type="project" value="UniProtKB-UniRule"/>
</dbReference>
<dbReference type="GO" id="GO:0006270">
    <property type="term" value="P:DNA replication initiation"/>
    <property type="evidence" value="ECO:0007669"/>
    <property type="project" value="UniProtKB-UniRule"/>
</dbReference>
<dbReference type="InterPro" id="IPR027417">
    <property type="entry name" value="P-loop_NTPase"/>
</dbReference>
<dbReference type="InterPro" id="IPR003593">
    <property type="entry name" value="AAA+_ATPase"/>
</dbReference>
<dbReference type="GO" id="GO:0005737">
    <property type="term" value="C:cytoplasm"/>
    <property type="evidence" value="ECO:0007669"/>
    <property type="project" value="UniProtKB-SubCell"/>
</dbReference>
<dbReference type="PRINTS" id="PR00051">
    <property type="entry name" value="DNAA"/>
</dbReference>
<organism evidence="15 16">
    <name type="scientific">Candidatus Caccoplasma intestinavium</name>
    <dbReference type="NCBI Taxonomy" id="2840716"/>
    <lineage>
        <taxon>Bacteria</taxon>
        <taxon>Pseudomonadati</taxon>
        <taxon>Bacteroidota</taxon>
        <taxon>Bacteroidia</taxon>
        <taxon>Bacteroidales</taxon>
        <taxon>Bacteroidaceae</taxon>
        <taxon>Bacteroidaceae incertae sedis</taxon>
        <taxon>Candidatus Caccoplasma</taxon>
    </lineage>
</organism>
<reference evidence="15" key="2">
    <citation type="journal article" date="2021" name="PeerJ">
        <title>Extensive microbial diversity within the chicken gut microbiome revealed by metagenomics and culture.</title>
        <authorList>
            <person name="Gilroy R."/>
            <person name="Ravi A."/>
            <person name="Getino M."/>
            <person name="Pursley I."/>
            <person name="Horton D.L."/>
            <person name="Alikhan N.F."/>
            <person name="Baker D."/>
            <person name="Gharbi K."/>
            <person name="Hall N."/>
            <person name="Watson M."/>
            <person name="Adriaenssens E.M."/>
            <person name="Foster-Nyarko E."/>
            <person name="Jarju S."/>
            <person name="Secka A."/>
            <person name="Antonio M."/>
            <person name="Oren A."/>
            <person name="Chaudhuri R.R."/>
            <person name="La Ragione R."/>
            <person name="Hildebrand F."/>
            <person name="Pallen M.J."/>
        </authorList>
    </citation>
    <scope>NUCLEOTIDE SEQUENCE</scope>
    <source>
        <strain evidence="15">21143</strain>
    </source>
</reference>
<dbReference type="AlphaFoldDB" id="A0A9D1GES1"/>
<dbReference type="InterPro" id="IPR038454">
    <property type="entry name" value="DnaA_N_sf"/>
</dbReference>
<accession>A0A9D1GES1</accession>
<feature type="binding site" evidence="8">
    <location>
        <position position="176"/>
    </location>
    <ligand>
        <name>ATP</name>
        <dbReference type="ChEBI" id="CHEBI:30616"/>
    </ligand>
</feature>
<evidence type="ECO:0000256" key="9">
    <source>
        <dbReference type="NCBIfam" id="TIGR00362"/>
    </source>
</evidence>
<dbReference type="SUPFAM" id="SSF52540">
    <property type="entry name" value="P-loop containing nucleoside triphosphate hydrolases"/>
    <property type="match status" value="1"/>
</dbReference>
<dbReference type="PROSITE" id="PS01008">
    <property type="entry name" value="DNAA"/>
    <property type="match status" value="1"/>
</dbReference>
<dbReference type="GO" id="GO:0008289">
    <property type="term" value="F:lipid binding"/>
    <property type="evidence" value="ECO:0007669"/>
    <property type="project" value="UniProtKB-KW"/>
</dbReference>
<evidence type="ECO:0000259" key="14">
    <source>
        <dbReference type="SMART" id="SM00760"/>
    </source>
</evidence>
<dbReference type="InterPro" id="IPR010921">
    <property type="entry name" value="Trp_repressor/repl_initiator"/>
</dbReference>
<keyword evidence="6 8" id="KW-0446">Lipid-binding</keyword>
<dbReference type="CDD" id="cd06571">
    <property type="entry name" value="Bac_DnaA_C"/>
    <property type="match status" value="1"/>
</dbReference>
<dbReference type="InterPro" id="IPR020591">
    <property type="entry name" value="Chromosome_initiator_DnaA-like"/>
</dbReference>
<feature type="region of interest" description="Domain I, interacts with DnaA modulators" evidence="8">
    <location>
        <begin position="1"/>
        <end position="90"/>
    </location>
</feature>
<dbReference type="Gene3D" id="3.30.300.180">
    <property type="match status" value="1"/>
</dbReference>
<dbReference type="PROSITE" id="PS00675">
    <property type="entry name" value="SIGMA54_INTERACT_1"/>
    <property type="match status" value="1"/>
</dbReference>
<dbReference type="InterPro" id="IPR025662">
    <property type="entry name" value="Sigma_54_int_dom_ATP-bd_1"/>
</dbReference>
<dbReference type="Gene3D" id="1.10.1750.10">
    <property type="match status" value="1"/>
</dbReference>
<evidence type="ECO:0000256" key="8">
    <source>
        <dbReference type="HAMAP-Rule" id="MF_00377"/>
    </source>
</evidence>
<evidence type="ECO:0000313" key="16">
    <source>
        <dbReference type="Proteomes" id="UP000886722"/>
    </source>
</evidence>
<evidence type="ECO:0000256" key="2">
    <source>
        <dbReference type="ARBA" id="ARBA00022490"/>
    </source>
</evidence>
<evidence type="ECO:0000256" key="6">
    <source>
        <dbReference type="ARBA" id="ARBA00023121"/>
    </source>
</evidence>
<dbReference type="PANTHER" id="PTHR30050">
    <property type="entry name" value="CHROMOSOMAL REPLICATION INITIATOR PROTEIN DNAA"/>
    <property type="match status" value="1"/>
</dbReference>
<dbReference type="Proteomes" id="UP000886722">
    <property type="component" value="Unassembled WGS sequence"/>
</dbReference>
<comment type="domain">
    <text evidence="8">Domain I is involved in oligomerization and binding regulators, domain II is flexibile and of varying length in different bacteria, domain III forms the AAA+ region, while domain IV binds dsDNA.</text>
</comment>
<dbReference type="InterPro" id="IPR001957">
    <property type="entry name" value="Chromosome_initiator_DnaA"/>
</dbReference>
<dbReference type="Gene3D" id="3.40.50.300">
    <property type="entry name" value="P-loop containing nucleotide triphosphate hydrolases"/>
    <property type="match status" value="1"/>
</dbReference>
<dbReference type="EMBL" id="DVKT01000015">
    <property type="protein sequence ID" value="HIT38824.1"/>
    <property type="molecule type" value="Genomic_DNA"/>
</dbReference>
<evidence type="ECO:0000259" key="13">
    <source>
        <dbReference type="SMART" id="SM00382"/>
    </source>
</evidence>
<name>A0A9D1GES1_9BACT</name>
<feature type="region of interest" description="Domain IV, binds dsDNA" evidence="8">
    <location>
        <begin position="346"/>
        <end position="465"/>
    </location>
</feature>
<dbReference type="SUPFAM" id="SSF48295">
    <property type="entry name" value="TrpR-like"/>
    <property type="match status" value="1"/>
</dbReference>